<evidence type="ECO:0000259" key="2">
    <source>
        <dbReference type="PROSITE" id="PS51786"/>
    </source>
</evidence>
<evidence type="ECO:0000313" key="3">
    <source>
        <dbReference type="EMBL" id="CFR77079.1"/>
    </source>
</evidence>
<dbReference type="Pfam" id="PF05362">
    <property type="entry name" value="Lon_C"/>
    <property type="match status" value="1"/>
</dbReference>
<dbReference type="InterPro" id="IPR020568">
    <property type="entry name" value="Ribosomal_Su5_D2-typ_SF"/>
</dbReference>
<dbReference type="GO" id="GO:0030163">
    <property type="term" value="P:protein catabolic process"/>
    <property type="evidence" value="ECO:0007669"/>
    <property type="project" value="InterPro"/>
</dbReference>
<keyword evidence="1" id="KW-0645">Protease</keyword>
<dbReference type="EC" id="3.4.21.53" evidence="1"/>
<dbReference type="EMBL" id="CGCX01000483">
    <property type="protein sequence ID" value="CFR77079.1"/>
    <property type="molecule type" value="Genomic_DNA"/>
</dbReference>
<evidence type="ECO:0000256" key="1">
    <source>
        <dbReference type="PROSITE-ProRule" id="PRU01122"/>
    </source>
</evidence>
<dbReference type="GO" id="GO:0005524">
    <property type="term" value="F:ATP binding"/>
    <property type="evidence" value="ECO:0007669"/>
    <property type="project" value="InterPro"/>
</dbReference>
<dbReference type="GO" id="GO:0006508">
    <property type="term" value="P:proteolysis"/>
    <property type="evidence" value="ECO:0007669"/>
    <property type="project" value="UniProtKB-KW"/>
</dbReference>
<gene>
    <name evidence="3" type="primary">ylbL</name>
    <name evidence="3" type="ORF">ERS007657_01533</name>
</gene>
<name>A0A654U097_MYCTX</name>
<dbReference type="InterPro" id="IPR014721">
    <property type="entry name" value="Ribsml_uS5_D2-typ_fold_subgr"/>
</dbReference>
<accession>A0A654U097</accession>
<dbReference type="GO" id="GO:0004252">
    <property type="term" value="F:serine-type endopeptidase activity"/>
    <property type="evidence" value="ECO:0007669"/>
    <property type="project" value="UniProtKB-UniRule"/>
</dbReference>
<feature type="active site" evidence="1">
    <location>
        <position position="109"/>
    </location>
</feature>
<proteinExistence type="inferred from homology"/>
<protein>
    <recommendedName>
        <fullName evidence="1">endopeptidase La</fullName>
        <ecNumber evidence="1">3.4.21.53</ecNumber>
    </recommendedName>
</protein>
<dbReference type="PROSITE" id="PS51786">
    <property type="entry name" value="LON_PROTEOLYTIC"/>
    <property type="match status" value="1"/>
</dbReference>
<reference evidence="3 4" key="1">
    <citation type="submission" date="2015-03" db="EMBL/GenBank/DDBJ databases">
        <authorList>
            <consortium name="Pathogen Informatics"/>
        </authorList>
    </citation>
    <scope>NUCLEOTIDE SEQUENCE [LARGE SCALE GENOMIC DNA]</scope>
    <source>
        <strain evidence="3 4">C09601061</strain>
    </source>
</reference>
<comment type="similarity">
    <text evidence="1">Belongs to the peptidase S16 family.</text>
</comment>
<sequence>MKNTKPGQEVTIDFRRKNEPPGIAQITLGKNKDRDQGVLGIEVVDAPWAPFAVDFHLANVGGPSAGLMFSLAVVDKLTSGHLVGSTFVAGTGTIAVDGKVGQIGGITHKMAAARAAGATVFLVPAKNCYEASSDSPPGLKLVKVETLSQAVDALHAMTSGSPTPSC</sequence>
<feature type="domain" description="Lon proteolytic" evidence="2">
    <location>
        <begin position="59"/>
        <end position="157"/>
    </location>
</feature>
<dbReference type="Proteomes" id="UP000046680">
    <property type="component" value="Unassembled WGS sequence"/>
</dbReference>
<keyword evidence="1" id="KW-0378">Hydrolase</keyword>
<dbReference type="SUPFAM" id="SSF54211">
    <property type="entry name" value="Ribosomal protein S5 domain 2-like"/>
    <property type="match status" value="1"/>
</dbReference>
<dbReference type="GO" id="GO:0004176">
    <property type="term" value="F:ATP-dependent peptidase activity"/>
    <property type="evidence" value="ECO:0007669"/>
    <property type="project" value="UniProtKB-UniRule"/>
</dbReference>
<dbReference type="InterPro" id="IPR008269">
    <property type="entry name" value="Lon_proteolytic"/>
</dbReference>
<keyword evidence="1" id="KW-0720">Serine protease</keyword>
<comment type="catalytic activity">
    <reaction evidence="1">
        <text>Hydrolysis of proteins in presence of ATP.</text>
        <dbReference type="EC" id="3.4.21.53"/>
    </reaction>
</comment>
<evidence type="ECO:0000313" key="4">
    <source>
        <dbReference type="Proteomes" id="UP000046680"/>
    </source>
</evidence>
<dbReference type="PANTHER" id="PTHR10046">
    <property type="entry name" value="ATP DEPENDENT LON PROTEASE FAMILY MEMBER"/>
    <property type="match status" value="1"/>
</dbReference>
<dbReference type="Gene3D" id="3.30.230.10">
    <property type="match status" value="1"/>
</dbReference>
<dbReference type="AlphaFoldDB" id="A0A654U097"/>
<dbReference type="InterPro" id="IPR027065">
    <property type="entry name" value="Lon_Prtase"/>
</dbReference>
<organism evidence="3 4">
    <name type="scientific">Mycobacterium tuberculosis</name>
    <dbReference type="NCBI Taxonomy" id="1773"/>
    <lineage>
        <taxon>Bacteria</taxon>
        <taxon>Bacillati</taxon>
        <taxon>Actinomycetota</taxon>
        <taxon>Actinomycetes</taxon>
        <taxon>Mycobacteriales</taxon>
        <taxon>Mycobacteriaceae</taxon>
        <taxon>Mycobacterium</taxon>
        <taxon>Mycobacterium tuberculosis complex</taxon>
    </lineage>
</organism>
<feature type="active site" evidence="1">
    <location>
        <position position="64"/>
    </location>
</feature>